<feature type="domain" description="Transposase MuDR plant" evidence="1">
    <location>
        <begin position="8"/>
        <end position="72"/>
    </location>
</feature>
<evidence type="ECO:0000313" key="3">
    <source>
        <dbReference type="Proteomes" id="UP000289738"/>
    </source>
</evidence>
<accession>A0A445D0S4</accession>
<dbReference type="Proteomes" id="UP000289738">
    <property type="component" value="Chromosome A05"/>
</dbReference>
<protein>
    <recommendedName>
        <fullName evidence="1">Transposase MuDR plant domain-containing protein</fullName>
    </recommendedName>
</protein>
<dbReference type="EMBL" id="SDMP01000005">
    <property type="protein sequence ID" value="RYR56674.1"/>
    <property type="molecule type" value="Genomic_DNA"/>
</dbReference>
<evidence type="ECO:0000313" key="2">
    <source>
        <dbReference type="EMBL" id="RYR56674.1"/>
    </source>
</evidence>
<comment type="caution">
    <text evidence="2">The sequence shown here is derived from an EMBL/GenBank/DDBJ whole genome shotgun (WGS) entry which is preliminary data.</text>
</comment>
<name>A0A445D0S4_ARAHY</name>
<dbReference type="AlphaFoldDB" id="A0A445D0S4"/>
<dbReference type="PANTHER" id="PTHR31973:SF166">
    <property type="entry name" value="OS10G0104700 PROTEIN"/>
    <property type="match status" value="1"/>
</dbReference>
<evidence type="ECO:0000259" key="1">
    <source>
        <dbReference type="Pfam" id="PF03108"/>
    </source>
</evidence>
<proteinExistence type="predicted"/>
<dbReference type="PANTHER" id="PTHR31973">
    <property type="entry name" value="POLYPROTEIN, PUTATIVE-RELATED"/>
    <property type="match status" value="1"/>
</dbReference>
<dbReference type="Pfam" id="PF03108">
    <property type="entry name" value="DBD_Tnp_Mut"/>
    <property type="match status" value="1"/>
</dbReference>
<dbReference type="InterPro" id="IPR004332">
    <property type="entry name" value="Transposase_MuDR"/>
</dbReference>
<organism evidence="2 3">
    <name type="scientific">Arachis hypogaea</name>
    <name type="common">Peanut</name>
    <dbReference type="NCBI Taxonomy" id="3818"/>
    <lineage>
        <taxon>Eukaryota</taxon>
        <taxon>Viridiplantae</taxon>
        <taxon>Streptophyta</taxon>
        <taxon>Embryophyta</taxon>
        <taxon>Tracheophyta</taxon>
        <taxon>Spermatophyta</taxon>
        <taxon>Magnoliopsida</taxon>
        <taxon>eudicotyledons</taxon>
        <taxon>Gunneridae</taxon>
        <taxon>Pentapetalae</taxon>
        <taxon>rosids</taxon>
        <taxon>fabids</taxon>
        <taxon>Fabales</taxon>
        <taxon>Fabaceae</taxon>
        <taxon>Papilionoideae</taxon>
        <taxon>50 kb inversion clade</taxon>
        <taxon>dalbergioids sensu lato</taxon>
        <taxon>Dalbergieae</taxon>
        <taxon>Pterocarpus clade</taxon>
        <taxon>Arachis</taxon>
    </lineage>
</organism>
<reference evidence="2 3" key="1">
    <citation type="submission" date="2019-01" db="EMBL/GenBank/DDBJ databases">
        <title>Sequencing of cultivated peanut Arachis hypogaea provides insights into genome evolution and oil improvement.</title>
        <authorList>
            <person name="Chen X."/>
        </authorList>
    </citation>
    <scope>NUCLEOTIDE SEQUENCE [LARGE SCALE GENOMIC DNA]</scope>
    <source>
        <strain evidence="3">cv. Fuhuasheng</strain>
        <tissue evidence="2">Leaves</tissue>
    </source>
</reference>
<keyword evidence="3" id="KW-1185">Reference proteome</keyword>
<sequence>MNREYEFQVVLEFKSLSQFKEAVKEHALLNGRDIRFRKNDKVRCRVVCKERKGKCKWVCFASKVGGSDCFRIKTLNGKHTCGRIYSGRLASSSWISKKIANNITYGGGTVLRDLILSIAKATYVKEWKRRMNQLKEINRDCYNKLFALDPKLWTKSHFTFLAKSDMLINNILKEES</sequence>
<gene>
    <name evidence="2" type="ORF">Ahy_A05g022357</name>
</gene>